<name>A0A7G8BFE1_9BACT</name>
<dbReference type="InterPro" id="IPR028994">
    <property type="entry name" value="Integrin_alpha_N"/>
</dbReference>
<dbReference type="SUPFAM" id="SSF69318">
    <property type="entry name" value="Integrin alpha N-terminal domain"/>
    <property type="match status" value="2"/>
</dbReference>
<evidence type="ECO:0000313" key="4">
    <source>
        <dbReference type="EMBL" id="QNI31261.1"/>
    </source>
</evidence>
<evidence type="ECO:0000259" key="3">
    <source>
        <dbReference type="Pfam" id="PF07593"/>
    </source>
</evidence>
<reference evidence="4 5" key="1">
    <citation type="submission" date="2020-08" db="EMBL/GenBank/DDBJ databases">
        <title>Edaphobacter telluris sp. nov. and Acidobacterium dinghuensis sp. nov., two acidobacteria isolated from forest soil.</title>
        <authorList>
            <person name="Fu J."/>
            <person name="Qiu L."/>
        </authorList>
    </citation>
    <scope>NUCLEOTIDE SEQUENCE [LARGE SCALE GENOMIC DNA]</scope>
    <source>
        <strain evidence="4">4Y35</strain>
    </source>
</reference>
<dbReference type="PANTHER" id="PTHR16026:SF0">
    <property type="entry name" value="CARTILAGE ACIDIC PROTEIN 1"/>
    <property type="match status" value="1"/>
</dbReference>
<gene>
    <name evidence="4" type="ORF">H7849_19535</name>
</gene>
<dbReference type="InterPro" id="IPR027039">
    <property type="entry name" value="Crtac1"/>
</dbReference>
<feature type="signal peptide" evidence="2">
    <location>
        <begin position="1"/>
        <end position="22"/>
    </location>
</feature>
<dbReference type="Pfam" id="PF07593">
    <property type="entry name" value="UnbV_ASPIC"/>
    <property type="match status" value="1"/>
</dbReference>
<dbReference type="RefSeq" id="WP_186741755.1">
    <property type="nucleotide sequence ID" value="NZ_CP060394.1"/>
</dbReference>
<keyword evidence="5" id="KW-1185">Reference proteome</keyword>
<organism evidence="4 5">
    <name type="scientific">Alloacidobacterium dinghuense</name>
    <dbReference type="NCBI Taxonomy" id="2763107"/>
    <lineage>
        <taxon>Bacteria</taxon>
        <taxon>Pseudomonadati</taxon>
        <taxon>Acidobacteriota</taxon>
        <taxon>Terriglobia</taxon>
        <taxon>Terriglobales</taxon>
        <taxon>Acidobacteriaceae</taxon>
        <taxon>Alloacidobacterium</taxon>
    </lineage>
</organism>
<dbReference type="AlphaFoldDB" id="A0A7G8BFE1"/>
<dbReference type="InterPro" id="IPR011519">
    <property type="entry name" value="UnbV_ASPIC"/>
</dbReference>
<evidence type="ECO:0000313" key="5">
    <source>
        <dbReference type="Proteomes" id="UP000515312"/>
    </source>
</evidence>
<dbReference type="PANTHER" id="PTHR16026">
    <property type="entry name" value="CARTILAGE ACIDIC PROTEIN 1"/>
    <property type="match status" value="1"/>
</dbReference>
<dbReference type="KEGG" id="adin:H7849_19535"/>
<accession>A0A7G8BFE1</accession>
<dbReference type="Gene3D" id="2.130.10.130">
    <property type="entry name" value="Integrin alpha, N-terminal"/>
    <property type="match status" value="2"/>
</dbReference>
<feature type="domain" description="ASPIC/UnbV" evidence="3">
    <location>
        <begin position="649"/>
        <end position="718"/>
    </location>
</feature>
<sequence length="752" mass="82884">MPRGVHLFWAVVFLAVSALPQASEQGSAYQSAGTKKMAALLRQIYEQNDWKADPNKPAQRVVYYRALLEKNLTPEQEVTVRLEMGKEQLRAGNSEDALHTLEDLAKSCQGRNIHLPTEVDKQLELFIALSYLRLGEQENCSSMHGQKSCIFPIQGSGIHSLTRGAEGAVKTFTEILDEDSKDDAGRWLLNIAYMQLGKYPQGVPAKWLIPADLFKSEYDIGDFLDVAPQAGVAMVGHAGGVILDDFDGDGLLDLMISSSAPMEQLRFFHNNGDGTFSDRTRQAGLTGEVGGLNIVEADYNNDGYPDVLVLRGGWWGKYGEYPMSLLRNNGNGTFDDVTAEAGLLSVHPTQTAAWADFDNDGWLDLFVGVESTPGNPHVSQLFHNNHDGTFTEVAAPNGLANLGFVKGVAWGDFNNDGFPDLYVSVLGGANHLFRNDGPRDPQHPRADQWKFTDVTEQAGVAQPLKSFATWFFDYDNDGWPDIYVSGYWVDSMNDVADFEMGKPFHGELPRLYHNNHDGTFTDVTKAMHLDRALLPMGANFGDLDNDGWLDIYLGTGAPSYQALLPNKMFRNNEGKVFQDVTTSGGFGHLQKGHSIAFGDIENNGNEDVFEGMGGALPGDSYQSVLYRNPGHGNHWITLELEGVQTNRAAFGARIALTFKDQGTTRHVYRTVGYGSSFGGNPLRQHIGIGKAASIEKVEIYWPVSQTTQIFTNVAIDRAFHVREGASKLEPRSYKQFAFSTLPLSKDSMGMQH</sequence>
<feature type="chain" id="PRO_5028993916" evidence="2">
    <location>
        <begin position="23"/>
        <end position="752"/>
    </location>
</feature>
<dbReference type="Proteomes" id="UP000515312">
    <property type="component" value="Chromosome"/>
</dbReference>
<dbReference type="Pfam" id="PF13517">
    <property type="entry name" value="FG-GAP_3"/>
    <property type="match status" value="3"/>
</dbReference>
<dbReference type="EMBL" id="CP060394">
    <property type="protein sequence ID" value="QNI31261.1"/>
    <property type="molecule type" value="Genomic_DNA"/>
</dbReference>
<evidence type="ECO:0000256" key="2">
    <source>
        <dbReference type="SAM" id="SignalP"/>
    </source>
</evidence>
<evidence type="ECO:0000256" key="1">
    <source>
        <dbReference type="ARBA" id="ARBA00022729"/>
    </source>
</evidence>
<protein>
    <submittedName>
        <fullName evidence="4">VCBS repeat-containing protein</fullName>
    </submittedName>
</protein>
<dbReference type="InterPro" id="IPR013517">
    <property type="entry name" value="FG-GAP"/>
</dbReference>
<keyword evidence="1 2" id="KW-0732">Signal</keyword>
<proteinExistence type="predicted"/>